<evidence type="ECO:0000256" key="7">
    <source>
        <dbReference type="ARBA" id="ARBA00022840"/>
    </source>
</evidence>
<accession>F0XTH6</accession>
<keyword evidence="5" id="KW-0479">Metal-binding</keyword>
<evidence type="ECO:0000256" key="9">
    <source>
        <dbReference type="ARBA" id="ARBA00031547"/>
    </source>
</evidence>
<comment type="cofactor">
    <cofactor evidence="1">
        <name>Mg(2+)</name>
        <dbReference type="ChEBI" id="CHEBI:18420"/>
    </cofactor>
</comment>
<dbReference type="GeneID" id="25978023"/>
<dbReference type="HOGENOM" id="CLU_010245_2_1_1"/>
<keyword evidence="4" id="KW-0548">Nucleotidyltransferase</keyword>
<evidence type="ECO:0000256" key="1">
    <source>
        <dbReference type="ARBA" id="ARBA00001946"/>
    </source>
</evidence>
<dbReference type="Pfam" id="PF02696">
    <property type="entry name" value="SelO"/>
    <property type="match status" value="1"/>
</dbReference>
<evidence type="ECO:0000313" key="12">
    <source>
        <dbReference type="Proteomes" id="UP000007796"/>
    </source>
</evidence>
<evidence type="ECO:0000256" key="8">
    <source>
        <dbReference type="ARBA" id="ARBA00022842"/>
    </source>
</evidence>
<evidence type="ECO:0000256" key="5">
    <source>
        <dbReference type="ARBA" id="ARBA00022723"/>
    </source>
</evidence>
<comment type="similarity">
    <text evidence="2">Belongs to the SELO family.</text>
</comment>
<dbReference type="GO" id="GO:0005739">
    <property type="term" value="C:mitochondrion"/>
    <property type="evidence" value="ECO:0007669"/>
    <property type="project" value="EnsemblFungi"/>
</dbReference>
<feature type="region of interest" description="Disordered" evidence="10">
    <location>
        <begin position="28"/>
        <end position="89"/>
    </location>
</feature>
<dbReference type="InParanoid" id="F0XTH6"/>
<dbReference type="HAMAP" id="MF_00692">
    <property type="entry name" value="SelO"/>
    <property type="match status" value="1"/>
</dbReference>
<dbReference type="AlphaFoldDB" id="F0XTH6"/>
<dbReference type="InterPro" id="IPR003846">
    <property type="entry name" value="SelO"/>
</dbReference>
<evidence type="ECO:0000256" key="2">
    <source>
        <dbReference type="ARBA" id="ARBA00009747"/>
    </source>
</evidence>
<feature type="compositionally biased region" description="Pro residues" evidence="10">
    <location>
        <begin position="31"/>
        <end position="45"/>
    </location>
</feature>
<keyword evidence="8" id="KW-0460">Magnesium</keyword>
<dbReference type="OrthoDB" id="10254721at2759"/>
<dbReference type="PANTHER" id="PTHR32057:SF14">
    <property type="entry name" value="PROTEIN ADENYLYLTRANSFERASE SELO, MITOCHONDRIAL"/>
    <property type="match status" value="1"/>
</dbReference>
<dbReference type="GO" id="GO:0070733">
    <property type="term" value="F:AMPylase activity"/>
    <property type="evidence" value="ECO:0007669"/>
    <property type="project" value="EnsemblFungi"/>
</dbReference>
<feature type="compositionally biased region" description="Low complexity" evidence="10">
    <location>
        <begin position="46"/>
        <end position="60"/>
    </location>
</feature>
<name>F0XTH6_GROCL</name>
<dbReference type="EMBL" id="GL630006">
    <property type="protein sequence ID" value="EFW98923.1"/>
    <property type="molecule type" value="Genomic_DNA"/>
</dbReference>
<reference evidence="11 12" key="1">
    <citation type="journal article" date="2011" name="Proc. Natl. Acad. Sci. U.S.A.">
        <title>Genome and transcriptome analyses of the mountain pine beetle-fungal symbiont Grosmannia clavigera, a lodgepole pine pathogen.</title>
        <authorList>
            <person name="DiGuistini S."/>
            <person name="Wang Y."/>
            <person name="Liao N.Y."/>
            <person name="Taylor G."/>
            <person name="Tanguay P."/>
            <person name="Feau N."/>
            <person name="Henrissat B."/>
            <person name="Chan S.K."/>
            <person name="Hesse-Orce U."/>
            <person name="Alamouti S.M."/>
            <person name="Tsui C.K.M."/>
            <person name="Docking R.T."/>
            <person name="Levasseur A."/>
            <person name="Haridas S."/>
            <person name="Robertson G."/>
            <person name="Birol I."/>
            <person name="Holt R.A."/>
            <person name="Marra M.A."/>
            <person name="Hamelin R.C."/>
            <person name="Hirst M."/>
            <person name="Jones S.J.M."/>
            <person name="Bohlmann J."/>
            <person name="Breuil C."/>
        </authorList>
    </citation>
    <scope>NUCLEOTIDE SEQUENCE [LARGE SCALE GENOMIC DNA]</scope>
    <source>
        <strain evidence="12">kw1407 / UAMH 11150</strain>
    </source>
</reference>
<dbReference type="Proteomes" id="UP000007796">
    <property type="component" value="Unassembled WGS sequence"/>
</dbReference>
<dbReference type="FunCoup" id="F0XTH6">
    <property type="interactions" value="274"/>
</dbReference>
<dbReference type="PANTHER" id="PTHR32057">
    <property type="entry name" value="PROTEIN ADENYLYLTRANSFERASE SELO, MITOCHONDRIAL"/>
    <property type="match status" value="1"/>
</dbReference>
<evidence type="ECO:0000256" key="6">
    <source>
        <dbReference type="ARBA" id="ARBA00022741"/>
    </source>
</evidence>
<keyword evidence="6" id="KW-0547">Nucleotide-binding</keyword>
<dbReference type="RefSeq" id="XP_014168406.1">
    <property type="nucleotide sequence ID" value="XM_014312931.1"/>
</dbReference>
<keyword evidence="7" id="KW-0067">ATP-binding</keyword>
<evidence type="ECO:0000256" key="3">
    <source>
        <dbReference type="ARBA" id="ARBA00022679"/>
    </source>
</evidence>
<dbReference type="GO" id="GO:0046872">
    <property type="term" value="F:metal ion binding"/>
    <property type="evidence" value="ECO:0007669"/>
    <property type="project" value="UniProtKB-KW"/>
</dbReference>
<keyword evidence="12" id="KW-1185">Reference proteome</keyword>
<sequence>MLCRTATYRAAAPSLSLSLVRVYSSSMAPSDPSPISAPTPTPSAPPTSSTLPSHTLASLPKTWRFTQSLPTDPHFPTPAASHNTPRDDIQPRLVRGALFSWVRPEEQDDPELLAVSPAALRDLGLRPGEAQTEDFRQTAAGNRLWGWDSGEEKGGKDDEQARFHYPWAQCYGGFQFGQWAGQLGDGRAISLFEVPIQSLSSSLASSSFSPLSPSTPSYEIQLKGAGITPYSRFADGRAVLRSSIREFVASEALHALHIPSTRALALTLLPEVLVHRERLEPAAVVVRFAESWLRLGTFDLLRARGDAKLTRQLATYAAETVFGGWDKLPGRVSDDLTSTLSPPRNVPLTTTEGPLDAAENRFARLYREVVRRNAITVARWQAYGFMNGVLNTDNTSLVGLSMDFGPFAFLDNFDPDYTPNHDDDSRRYSYKNQPSVVSWNLVRFGEALGELIAAADRVDHPAFVEGGITGLATLDAAAEGDITATPPKEAVQLAADVLSAHAENVILRSADEYKTLFLAEYKRLFAARLGLSPPSLEQLAADADIDPLLLALLDLMQSLALDFNLFFRRLSSLRLQDLADDPERLAAADIFFYRDGLESALDKDDARRQIARWLAQWRERLLAQHSYPDDDARIRAMKAVNPNFTPRGWILDELIRRVEKDNDRDVLRRITHMALHPFSDSWHGQSFDGQIYLGDPDEETRWTQDVPQKDRAMQCSCSS</sequence>
<dbReference type="STRING" id="655863.F0XTH6"/>
<organism evidence="12">
    <name type="scientific">Grosmannia clavigera (strain kw1407 / UAMH 11150)</name>
    <name type="common">Blue stain fungus</name>
    <name type="synonym">Graphiocladiella clavigera</name>
    <dbReference type="NCBI Taxonomy" id="655863"/>
    <lineage>
        <taxon>Eukaryota</taxon>
        <taxon>Fungi</taxon>
        <taxon>Dikarya</taxon>
        <taxon>Ascomycota</taxon>
        <taxon>Pezizomycotina</taxon>
        <taxon>Sordariomycetes</taxon>
        <taxon>Sordariomycetidae</taxon>
        <taxon>Ophiostomatales</taxon>
        <taxon>Ophiostomataceae</taxon>
        <taxon>Leptographium</taxon>
    </lineage>
</organism>
<gene>
    <name evidence="11" type="ORF">CMQ_4775</name>
</gene>
<dbReference type="GO" id="GO:0005524">
    <property type="term" value="F:ATP binding"/>
    <property type="evidence" value="ECO:0007669"/>
    <property type="project" value="UniProtKB-KW"/>
</dbReference>
<dbReference type="GO" id="GO:0045454">
    <property type="term" value="P:cell redox homeostasis"/>
    <property type="evidence" value="ECO:0007669"/>
    <property type="project" value="EnsemblFungi"/>
</dbReference>
<evidence type="ECO:0000313" key="11">
    <source>
        <dbReference type="EMBL" id="EFW98923.1"/>
    </source>
</evidence>
<dbReference type="eggNOG" id="KOG2542">
    <property type="taxonomic scope" value="Eukaryota"/>
</dbReference>
<proteinExistence type="inferred from homology"/>
<evidence type="ECO:0000256" key="4">
    <source>
        <dbReference type="ARBA" id="ARBA00022695"/>
    </source>
</evidence>
<keyword evidence="3" id="KW-0808">Transferase</keyword>
<evidence type="ECO:0000256" key="10">
    <source>
        <dbReference type="SAM" id="MobiDB-lite"/>
    </source>
</evidence>
<protein>
    <recommendedName>
        <fullName evidence="9">Selenoprotein O</fullName>
    </recommendedName>
</protein>